<dbReference type="InParanoid" id="A0A2P5FIS0"/>
<accession>A0A2P5FIS0</accession>
<keyword evidence="2" id="KW-1185">Reference proteome</keyword>
<gene>
    <name evidence="1" type="ORF">TorRG33x02_065760</name>
</gene>
<dbReference type="AlphaFoldDB" id="A0A2P5FIS0"/>
<reference evidence="2" key="1">
    <citation type="submission" date="2016-06" db="EMBL/GenBank/DDBJ databases">
        <title>Parallel loss of symbiosis genes in relatives of nitrogen-fixing non-legume Parasponia.</title>
        <authorList>
            <person name="Van Velzen R."/>
            <person name="Holmer R."/>
            <person name="Bu F."/>
            <person name="Rutten L."/>
            <person name="Van Zeijl A."/>
            <person name="Liu W."/>
            <person name="Santuari L."/>
            <person name="Cao Q."/>
            <person name="Sharma T."/>
            <person name="Shen D."/>
            <person name="Roswanjaya Y."/>
            <person name="Wardhani T."/>
            <person name="Kalhor M.S."/>
            <person name="Jansen J."/>
            <person name="Van den Hoogen J."/>
            <person name="Gungor B."/>
            <person name="Hartog M."/>
            <person name="Hontelez J."/>
            <person name="Verver J."/>
            <person name="Yang W.-C."/>
            <person name="Schijlen E."/>
            <person name="Repin R."/>
            <person name="Schilthuizen M."/>
            <person name="Schranz E."/>
            <person name="Heidstra R."/>
            <person name="Miyata K."/>
            <person name="Fedorova E."/>
            <person name="Kohlen W."/>
            <person name="Bisseling T."/>
            <person name="Smit S."/>
            <person name="Geurts R."/>
        </authorList>
    </citation>
    <scope>NUCLEOTIDE SEQUENCE [LARGE SCALE GENOMIC DNA]</scope>
    <source>
        <strain evidence="2">cv. RG33-2</strain>
    </source>
</reference>
<proteinExistence type="predicted"/>
<organism evidence="1 2">
    <name type="scientific">Trema orientale</name>
    <name type="common">Charcoal tree</name>
    <name type="synonym">Celtis orientalis</name>
    <dbReference type="NCBI Taxonomy" id="63057"/>
    <lineage>
        <taxon>Eukaryota</taxon>
        <taxon>Viridiplantae</taxon>
        <taxon>Streptophyta</taxon>
        <taxon>Embryophyta</taxon>
        <taxon>Tracheophyta</taxon>
        <taxon>Spermatophyta</taxon>
        <taxon>Magnoliopsida</taxon>
        <taxon>eudicotyledons</taxon>
        <taxon>Gunneridae</taxon>
        <taxon>Pentapetalae</taxon>
        <taxon>rosids</taxon>
        <taxon>fabids</taxon>
        <taxon>Rosales</taxon>
        <taxon>Cannabaceae</taxon>
        <taxon>Trema</taxon>
    </lineage>
</organism>
<comment type="caution">
    <text evidence="1">The sequence shown here is derived from an EMBL/GenBank/DDBJ whole genome shotgun (WGS) entry which is preliminary data.</text>
</comment>
<evidence type="ECO:0000313" key="1">
    <source>
        <dbReference type="EMBL" id="PON97666.1"/>
    </source>
</evidence>
<name>A0A2P5FIS0_TREOI</name>
<dbReference type="Proteomes" id="UP000237000">
    <property type="component" value="Unassembled WGS sequence"/>
</dbReference>
<sequence>MTEIFGDKEDEAEGIEIIFDRLKILVLHDLSNLINLHSGTAMISFLCLEKLVISHYPEMQSFSLGTISTPKLSGVISKVDDESIWRRSKLLGPYFNSLTEAKPAKELREGDVNTTV</sequence>
<dbReference type="EMBL" id="JXTC01000030">
    <property type="protein sequence ID" value="PON97666.1"/>
    <property type="molecule type" value="Genomic_DNA"/>
</dbReference>
<protein>
    <submittedName>
        <fullName evidence="1">Uncharacterized protein</fullName>
    </submittedName>
</protein>
<evidence type="ECO:0000313" key="2">
    <source>
        <dbReference type="Proteomes" id="UP000237000"/>
    </source>
</evidence>
<dbReference type="OrthoDB" id="1750315at2759"/>